<accession>A0A2Z5Y479</accession>
<dbReference type="Proteomes" id="UP000269226">
    <property type="component" value="Chromosome"/>
</dbReference>
<dbReference type="EMBL" id="AP018492">
    <property type="protein sequence ID" value="BBC61614.1"/>
    <property type="molecule type" value="Genomic_DNA"/>
</dbReference>
<dbReference type="GeneID" id="57044048"/>
<keyword evidence="6" id="KW-1003">Cell membrane</keyword>
<evidence type="ECO:0000256" key="10">
    <source>
        <dbReference type="ARBA" id="ARBA00024973"/>
    </source>
</evidence>
<evidence type="ECO:0000256" key="11">
    <source>
        <dbReference type="SAM" id="Phobius"/>
    </source>
</evidence>
<evidence type="ECO:0000256" key="2">
    <source>
        <dbReference type="ARBA" id="ARBA00008697"/>
    </source>
</evidence>
<organism evidence="13 14">
    <name type="scientific">Melissococcus plutonius</name>
    <dbReference type="NCBI Taxonomy" id="33970"/>
    <lineage>
        <taxon>Bacteria</taxon>
        <taxon>Bacillati</taxon>
        <taxon>Bacillota</taxon>
        <taxon>Bacilli</taxon>
        <taxon>Lactobacillales</taxon>
        <taxon>Enterococcaceae</taxon>
        <taxon>Melissococcus</taxon>
    </lineage>
</organism>
<feature type="domain" description="ABC3 transporter permease C-terminal" evidence="12">
    <location>
        <begin position="243"/>
        <end position="354"/>
    </location>
</feature>
<dbReference type="InterPro" id="IPR003838">
    <property type="entry name" value="ABC3_permease_C"/>
</dbReference>
<feature type="transmembrane region" description="Helical" evidence="11">
    <location>
        <begin position="238"/>
        <end position="263"/>
    </location>
</feature>
<evidence type="ECO:0000256" key="7">
    <source>
        <dbReference type="ARBA" id="ARBA00022692"/>
    </source>
</evidence>
<name>A0A2Z5Y479_9ENTE</name>
<comment type="function">
    <text evidence="10">Part of the ABC transporter complex hrt involved in hemin import. Responsible for the translocation of the substrate across the membrane.</text>
</comment>
<keyword evidence="7 11" id="KW-0812">Transmembrane</keyword>
<evidence type="ECO:0000256" key="9">
    <source>
        <dbReference type="ARBA" id="ARBA00023136"/>
    </source>
</evidence>
<reference evidence="13 14" key="1">
    <citation type="submission" date="2018-01" db="EMBL/GenBank/DDBJ databases">
        <title>Whole genome sequence of Melissococcus plutonius DAT561.</title>
        <authorList>
            <person name="Okumura K."/>
            <person name="Takamatsu D."/>
            <person name="Okura M."/>
        </authorList>
    </citation>
    <scope>NUCLEOTIDE SEQUENCE [LARGE SCALE GENOMIC DNA]</scope>
    <source>
        <strain evidence="13 14">DAT561</strain>
    </source>
</reference>
<evidence type="ECO:0000313" key="13">
    <source>
        <dbReference type="EMBL" id="BBC61614.1"/>
    </source>
</evidence>
<dbReference type="RefSeq" id="WP_015695418.1">
    <property type="nucleotide sequence ID" value="NZ_AP018492.1"/>
</dbReference>
<feature type="transmembrane region" description="Helical" evidence="11">
    <location>
        <begin position="325"/>
        <end position="346"/>
    </location>
</feature>
<evidence type="ECO:0000313" key="14">
    <source>
        <dbReference type="Proteomes" id="UP000269226"/>
    </source>
</evidence>
<evidence type="ECO:0000256" key="5">
    <source>
        <dbReference type="ARBA" id="ARBA00022448"/>
    </source>
</evidence>
<sequence>MFLAINEIFYSKLRYILIIGVVMLIAYLVFFLTGLAYGLAEENREAIDRWQADQIVLSQDANATLDTSSIAEKSAQAVKASQKAYLTQTPEVIVSNQQKKQPKKINVRFLGIEKEQFLMPNLIEGKAFKKNDEAIGDISLKKEYGLHIGDTIKLAGNSETFKLVGFTEYAKLSVSPVVYISLSAAQQLHSEDSYSSSEKNKKINAIIIRGEVQRLPNTLEKISISTFIKHLPGYQAQLLTFGFMIGFLIVIAATVIGIFIYVLTIQKSNIFGIMKTQGITEAFITWSLFVQTFLLTFTGILLGFIGTLVTSLLLPEVVPFQNNWLFFSIIAFLMLLMALLGTLFSVRTIIKIDPLKVIGQ</sequence>
<dbReference type="Pfam" id="PF02687">
    <property type="entry name" value="FtsX"/>
    <property type="match status" value="1"/>
</dbReference>
<protein>
    <recommendedName>
        <fullName evidence="4">Putative hemin transport system permease protein HrtB</fullName>
    </recommendedName>
</protein>
<keyword evidence="5" id="KW-0813">Transport</keyword>
<evidence type="ECO:0000256" key="8">
    <source>
        <dbReference type="ARBA" id="ARBA00022989"/>
    </source>
</evidence>
<keyword evidence="8 11" id="KW-1133">Transmembrane helix</keyword>
<dbReference type="AlphaFoldDB" id="A0A2Z5Y479"/>
<dbReference type="InterPro" id="IPR051125">
    <property type="entry name" value="ABC-4/HrtB_transporter"/>
</dbReference>
<proteinExistence type="inferred from homology"/>
<dbReference type="PANTHER" id="PTHR43738:SF1">
    <property type="entry name" value="HEMIN TRANSPORT SYSTEM PERMEASE PROTEIN HRTB-RELATED"/>
    <property type="match status" value="1"/>
</dbReference>
<keyword evidence="9 11" id="KW-0472">Membrane</keyword>
<gene>
    <name evidence="13" type="ORF">DAT561_1519</name>
</gene>
<evidence type="ECO:0000256" key="6">
    <source>
        <dbReference type="ARBA" id="ARBA00022475"/>
    </source>
</evidence>
<dbReference type="PANTHER" id="PTHR43738">
    <property type="entry name" value="ABC TRANSPORTER, MEMBRANE PROTEIN"/>
    <property type="match status" value="1"/>
</dbReference>
<feature type="transmembrane region" description="Helical" evidence="11">
    <location>
        <begin position="283"/>
        <end position="305"/>
    </location>
</feature>
<comment type="subcellular location">
    <subcellularLocation>
        <location evidence="1">Cell membrane</location>
        <topology evidence="1">Multi-pass membrane protein</topology>
    </subcellularLocation>
</comment>
<evidence type="ECO:0000256" key="3">
    <source>
        <dbReference type="ARBA" id="ARBA00011131"/>
    </source>
</evidence>
<evidence type="ECO:0000256" key="4">
    <source>
        <dbReference type="ARBA" id="ARBA00016962"/>
    </source>
</evidence>
<feature type="transmembrane region" description="Helical" evidence="11">
    <location>
        <begin position="15"/>
        <end position="39"/>
    </location>
</feature>
<comment type="similarity">
    <text evidence="2">Belongs to the ABC-4 integral membrane protein family. HrtB subfamily.</text>
</comment>
<evidence type="ECO:0000259" key="12">
    <source>
        <dbReference type="Pfam" id="PF02687"/>
    </source>
</evidence>
<comment type="subunit">
    <text evidence="3">The complex is composed of two ATP-binding proteins (HrtA), two transmembrane proteins (HrtB) and a solute-binding protein.</text>
</comment>
<evidence type="ECO:0000256" key="1">
    <source>
        <dbReference type="ARBA" id="ARBA00004651"/>
    </source>
</evidence>
<dbReference type="GO" id="GO:0005886">
    <property type="term" value="C:plasma membrane"/>
    <property type="evidence" value="ECO:0007669"/>
    <property type="project" value="UniProtKB-SubCell"/>
</dbReference>